<proteinExistence type="predicted"/>
<evidence type="ECO:0000313" key="2">
    <source>
        <dbReference type="EMBL" id="CBY19789.1"/>
    </source>
</evidence>
<feature type="region of interest" description="Disordered" evidence="1">
    <location>
        <begin position="102"/>
        <end position="130"/>
    </location>
</feature>
<feature type="compositionally biased region" description="Low complexity" evidence="1">
    <location>
        <begin position="311"/>
        <end position="323"/>
    </location>
</feature>
<sequence length="693" mass="78231">MPDESVKFCEPDKKINSEQLMFQQMSLMTQMMGIMAGNMQNKAEVKEKPAEPEVTRIPVRDSMYRRSQSSTLRQISPRSESVKYNDNLNRCNGLPLLELPGSKGGASFTPRSNGKENTNPKFTRSHSEPVRVPSLRHKKVVQEPKLKPRKEFAFIQLPGVGQEQTPEENIKSRGLIEYSSVARYVAQKEDQTHARKCVLLDGKNMGHVNVPKTLPEKQVLKPSVLVQSDPKPPHHRVPPVTQKHEHHQDERPLTREDLKDDFERIGTEIRQQFEQAQMEVQQMHIEQIKKQARESVPVPILAQKNSPEPVSTLRSASKSSLKSSDSEKETLKKSISFHESIKMDSKTYSKSSDQSIEGLAEQVTAELEALRQTPDLGIDLSELNSLQKDIEPMSPSRPKFDGEMDSKSVHSGRLSQRSRGVTASSERRKDQILTENNHQRTNEALHMVKEVLIPPPNLNSAAKTPKKKTPKKSPLKTPSRSSSADRVYRKSVRGPPSSRSSSKTKITIDPYRRTENSVNPANEPKWRERTRMEVARGTGLYSSTMKRTPSKPSMVAPPAPEAKTSEEVLNSRDENPLKFLHGTGTARHRRNFGAALIEMTAPPKVRSVAQILEMTKVSISEFLNTDDAPALYHDDDELELSRHEFREEEQLSTIPAEEGVNGYRSPSVESGLSSIYSLLNEVDNDYYRYLNDS</sequence>
<keyword evidence="3" id="KW-1185">Reference proteome</keyword>
<dbReference type="AlphaFoldDB" id="E4XMP7"/>
<name>E4XMP7_OIKDI</name>
<organism evidence="2">
    <name type="scientific">Oikopleura dioica</name>
    <name type="common">Tunicate</name>
    <dbReference type="NCBI Taxonomy" id="34765"/>
    <lineage>
        <taxon>Eukaryota</taxon>
        <taxon>Metazoa</taxon>
        <taxon>Chordata</taxon>
        <taxon>Tunicata</taxon>
        <taxon>Appendicularia</taxon>
        <taxon>Copelata</taxon>
        <taxon>Oikopleuridae</taxon>
        <taxon>Oikopleura</taxon>
    </lineage>
</organism>
<feature type="compositionally biased region" description="Basic and acidic residues" evidence="1">
    <location>
        <begin position="425"/>
        <end position="449"/>
    </location>
</feature>
<evidence type="ECO:0000256" key="1">
    <source>
        <dbReference type="SAM" id="MobiDB-lite"/>
    </source>
</evidence>
<dbReference type="OrthoDB" id="10421392at2759"/>
<feature type="compositionally biased region" description="Polar residues" evidence="1">
    <location>
        <begin position="109"/>
        <end position="122"/>
    </location>
</feature>
<dbReference type="InParanoid" id="E4XMP7"/>
<feature type="region of interest" description="Disordered" evidence="1">
    <location>
        <begin position="226"/>
        <end position="255"/>
    </location>
</feature>
<feature type="compositionally biased region" description="Polar residues" evidence="1">
    <location>
        <begin position="413"/>
        <end position="424"/>
    </location>
</feature>
<evidence type="ECO:0000313" key="3">
    <source>
        <dbReference type="Proteomes" id="UP000001307"/>
    </source>
</evidence>
<feature type="region of interest" description="Disordered" evidence="1">
    <location>
        <begin position="300"/>
        <end position="332"/>
    </location>
</feature>
<feature type="compositionally biased region" description="Basic and acidic residues" evidence="1">
    <location>
        <begin position="563"/>
        <end position="576"/>
    </location>
</feature>
<feature type="compositionally biased region" description="Basic and acidic residues" evidence="1">
    <location>
        <begin position="398"/>
        <end position="408"/>
    </location>
</feature>
<feature type="compositionally biased region" description="Low complexity" evidence="1">
    <location>
        <begin position="475"/>
        <end position="484"/>
    </location>
</feature>
<feature type="region of interest" description="Disordered" evidence="1">
    <location>
        <begin position="384"/>
        <end position="526"/>
    </location>
</feature>
<feature type="compositionally biased region" description="Basic and acidic residues" evidence="1">
    <location>
        <begin position="242"/>
        <end position="255"/>
    </location>
</feature>
<protein>
    <submittedName>
        <fullName evidence="2">Uncharacterized protein</fullName>
    </submittedName>
</protein>
<dbReference type="EMBL" id="FN653079">
    <property type="protein sequence ID" value="CBY19789.1"/>
    <property type="molecule type" value="Genomic_DNA"/>
</dbReference>
<reference evidence="2" key="1">
    <citation type="journal article" date="2010" name="Science">
        <title>Plasticity of animal genome architecture unmasked by rapid evolution of a pelagic tunicate.</title>
        <authorList>
            <person name="Denoeud F."/>
            <person name="Henriet S."/>
            <person name="Mungpakdee S."/>
            <person name="Aury J.M."/>
            <person name="Da Silva C."/>
            <person name="Brinkmann H."/>
            <person name="Mikhaleva J."/>
            <person name="Olsen L.C."/>
            <person name="Jubin C."/>
            <person name="Canestro C."/>
            <person name="Bouquet J.M."/>
            <person name="Danks G."/>
            <person name="Poulain J."/>
            <person name="Campsteijn C."/>
            <person name="Adamski M."/>
            <person name="Cross I."/>
            <person name="Yadetie F."/>
            <person name="Muffato M."/>
            <person name="Louis A."/>
            <person name="Butcher S."/>
            <person name="Tsagkogeorga G."/>
            <person name="Konrad A."/>
            <person name="Singh S."/>
            <person name="Jensen M.F."/>
            <person name="Cong E.H."/>
            <person name="Eikeseth-Otteraa H."/>
            <person name="Noel B."/>
            <person name="Anthouard V."/>
            <person name="Porcel B.M."/>
            <person name="Kachouri-Lafond R."/>
            <person name="Nishino A."/>
            <person name="Ugolini M."/>
            <person name="Chourrout P."/>
            <person name="Nishida H."/>
            <person name="Aasland R."/>
            <person name="Huzurbazar S."/>
            <person name="Westhof E."/>
            <person name="Delsuc F."/>
            <person name="Lehrach H."/>
            <person name="Reinhardt R."/>
            <person name="Weissenbach J."/>
            <person name="Roy S.W."/>
            <person name="Artiguenave F."/>
            <person name="Postlethwait J.H."/>
            <person name="Manak J.R."/>
            <person name="Thompson E.M."/>
            <person name="Jaillon O."/>
            <person name="Du Pasquier L."/>
            <person name="Boudinot P."/>
            <person name="Liberles D.A."/>
            <person name="Volff J.N."/>
            <person name="Philippe H."/>
            <person name="Lenhard B."/>
            <person name="Roest Crollius H."/>
            <person name="Wincker P."/>
            <person name="Chourrout D."/>
        </authorList>
    </citation>
    <scope>NUCLEOTIDE SEQUENCE [LARGE SCALE GENOMIC DNA]</scope>
</reference>
<gene>
    <name evidence="2" type="ORF">GSOID_T00015441001</name>
</gene>
<feature type="region of interest" description="Disordered" evidence="1">
    <location>
        <begin position="542"/>
        <end position="577"/>
    </location>
</feature>
<feature type="compositionally biased region" description="Polar residues" evidence="1">
    <location>
        <begin position="542"/>
        <end position="551"/>
    </location>
</feature>
<accession>E4XMP7</accession>
<feature type="compositionally biased region" description="Low complexity" evidence="1">
    <location>
        <begin position="493"/>
        <end position="503"/>
    </location>
</feature>
<feature type="compositionally biased region" description="Basic residues" evidence="1">
    <location>
        <begin position="464"/>
        <end position="474"/>
    </location>
</feature>
<dbReference type="Proteomes" id="UP000001307">
    <property type="component" value="Unassembled WGS sequence"/>
</dbReference>